<keyword evidence="6" id="KW-0968">Cytoplasmic vesicle</keyword>
<dbReference type="GO" id="GO:0004668">
    <property type="term" value="F:protein-arginine deiminase activity"/>
    <property type="evidence" value="ECO:0007669"/>
    <property type="project" value="UniProtKB-UniRule"/>
</dbReference>
<dbReference type="GO" id="GO:0140094">
    <property type="term" value="F:structural constituent of cytoplasmic lattice"/>
    <property type="evidence" value="ECO:0007669"/>
    <property type="project" value="Ensembl"/>
</dbReference>
<dbReference type="PANTHER" id="PTHR10837">
    <property type="entry name" value="PEPTIDYLARGININE DEIMINASE"/>
    <property type="match status" value="1"/>
</dbReference>
<dbReference type="InterPro" id="IPR013530">
    <property type="entry name" value="PAD_C"/>
</dbReference>
<comment type="function">
    <text evidence="8">Structural constituent of cytoplasmic lattices, which plays a key role in early embryonic development. Cytoplasmic lattices consist in fibrous structures found in the cytoplasm of oocytes and preimplantation embryos. They are required to store maternal proteins critical for embryonic development, such as ribosomal proteins and proteins that control epigenetic reprogramming of the preimplantation embryo, and prevent their degradation or activation. In contrast to other members of the family, does not show protein-arginine deiminase activity due to its inability to bind Ca(2+).</text>
</comment>
<dbReference type="GO" id="GO:0140089">
    <property type="term" value="P:protein storage"/>
    <property type="evidence" value="ECO:0007669"/>
    <property type="project" value="Ensembl"/>
</dbReference>
<feature type="domain" description="Protein-arginine deiminase (PAD) N-terminal" evidence="13">
    <location>
        <begin position="1"/>
        <end position="114"/>
    </location>
</feature>
<dbReference type="GeneTree" id="ENSGT00940000153217"/>
<dbReference type="Pfam" id="PF03068">
    <property type="entry name" value="PAD"/>
    <property type="match status" value="1"/>
</dbReference>
<name>A0A8C9D8J8_PANLE</name>
<dbReference type="GO" id="GO:0005634">
    <property type="term" value="C:nucleus"/>
    <property type="evidence" value="ECO:0007669"/>
    <property type="project" value="UniProtKB-SubCell"/>
</dbReference>
<comment type="similarity">
    <text evidence="2 10">Belongs to the protein arginine deiminase family.</text>
</comment>
<feature type="domain" description="Protein-arginine deiminase (PAD) central" evidence="14">
    <location>
        <begin position="116"/>
        <end position="274"/>
    </location>
</feature>
<dbReference type="Pfam" id="PF08527">
    <property type="entry name" value="PAD_M"/>
    <property type="match status" value="1"/>
</dbReference>
<dbReference type="InterPro" id="IPR008972">
    <property type="entry name" value="Cupredoxin"/>
</dbReference>
<dbReference type="GO" id="GO:0045111">
    <property type="term" value="C:intermediate filament cytoskeleton"/>
    <property type="evidence" value="ECO:0007669"/>
    <property type="project" value="Ensembl"/>
</dbReference>
<dbReference type="EC" id="3.5.3.15" evidence="10"/>
<dbReference type="FunFam" id="2.60.40.1700:FF:000002">
    <property type="entry name" value="Peptidyl arginine deiminase 6"/>
    <property type="match status" value="1"/>
</dbReference>
<keyword evidence="4" id="KW-0597">Phosphoprotein</keyword>
<dbReference type="OMA" id="VAPCIFT"/>
<organism evidence="15 16">
    <name type="scientific">Panthera leo</name>
    <name type="common">Lion</name>
    <dbReference type="NCBI Taxonomy" id="9689"/>
    <lineage>
        <taxon>Eukaryota</taxon>
        <taxon>Metazoa</taxon>
        <taxon>Chordata</taxon>
        <taxon>Craniata</taxon>
        <taxon>Vertebrata</taxon>
        <taxon>Euteleostomi</taxon>
        <taxon>Mammalia</taxon>
        <taxon>Eutheria</taxon>
        <taxon>Laurasiatheria</taxon>
        <taxon>Carnivora</taxon>
        <taxon>Feliformia</taxon>
        <taxon>Felidae</taxon>
        <taxon>Pantherinae</taxon>
        <taxon>Panthera</taxon>
    </lineage>
</organism>
<dbReference type="Proteomes" id="UP000694399">
    <property type="component" value="Chromosome C2"/>
</dbReference>
<dbReference type="GO" id="GO:0043143">
    <property type="term" value="P:regulation of translation by machinery localization"/>
    <property type="evidence" value="ECO:0007669"/>
    <property type="project" value="Ensembl"/>
</dbReference>
<evidence type="ECO:0000256" key="8">
    <source>
        <dbReference type="ARBA" id="ARBA00093439"/>
    </source>
</evidence>
<feature type="signal peptide" evidence="11">
    <location>
        <begin position="1"/>
        <end position="17"/>
    </location>
</feature>
<evidence type="ECO:0000256" key="7">
    <source>
        <dbReference type="ARBA" id="ARBA00037865"/>
    </source>
</evidence>
<dbReference type="Pfam" id="PF08526">
    <property type="entry name" value="PAD_N"/>
    <property type="match status" value="1"/>
</dbReference>
<dbReference type="PIRSF" id="PIRSF001247">
    <property type="entry name" value="Protein-arginine_deiminase"/>
    <property type="match status" value="1"/>
</dbReference>
<dbReference type="AlphaFoldDB" id="A0A8C9D8J8"/>
<comment type="subcellular location">
    <subcellularLocation>
        <location evidence="7">Cytoplasmic vesicle</location>
        <location evidence="7">Secretory vesicle</location>
        <location evidence="7">Cortical granule</location>
    </subcellularLocation>
    <subcellularLocation>
        <location evidence="1">Nucleus</location>
    </subcellularLocation>
</comment>
<dbReference type="InterPro" id="IPR013732">
    <property type="entry name" value="PAD_N"/>
</dbReference>
<dbReference type="FunFam" id="2.60.40.1860:FF:000004">
    <property type="entry name" value="Peptidyl arginine deiminase 6"/>
    <property type="match status" value="1"/>
</dbReference>
<dbReference type="FunFam" id="3.75.10.10:FF:000003">
    <property type="entry name" value="Protein-arginine deiminase type-2"/>
    <property type="match status" value="1"/>
</dbReference>
<dbReference type="GO" id="GO:0007028">
    <property type="term" value="P:cytoplasm organization"/>
    <property type="evidence" value="ECO:0007669"/>
    <property type="project" value="Ensembl"/>
</dbReference>
<keyword evidence="10" id="KW-0106">Calcium</keyword>
<dbReference type="Gene3D" id="2.60.40.1860">
    <property type="entry name" value="Protein-arginine deiminase, N-terminal domain"/>
    <property type="match status" value="1"/>
</dbReference>
<accession>A0A8C9D8J8</accession>
<evidence type="ECO:0000256" key="6">
    <source>
        <dbReference type="ARBA" id="ARBA00023329"/>
    </source>
</evidence>
<evidence type="ECO:0000256" key="2">
    <source>
        <dbReference type="ARBA" id="ARBA00008166"/>
    </source>
</evidence>
<feature type="domain" description="Protein-arginine deiminase C-terminal" evidence="12">
    <location>
        <begin position="286"/>
        <end position="683"/>
    </location>
</feature>
<dbReference type="GO" id="GO:0005509">
    <property type="term" value="F:calcium ion binding"/>
    <property type="evidence" value="ECO:0007669"/>
    <property type="project" value="UniProtKB-UniRule"/>
</dbReference>
<dbReference type="GO" id="GO:0001701">
    <property type="term" value="P:in utero embryonic development"/>
    <property type="evidence" value="ECO:0007669"/>
    <property type="project" value="Ensembl"/>
</dbReference>
<dbReference type="SUPFAM" id="SSF110083">
    <property type="entry name" value="Peptidylarginine deiminase Pad4, middle domain"/>
    <property type="match status" value="1"/>
</dbReference>
<dbReference type="Gene3D" id="2.60.40.1700">
    <property type="entry name" value="Protein-arginine deiminase, central domain"/>
    <property type="match status" value="1"/>
</dbReference>
<dbReference type="SUPFAM" id="SSF49503">
    <property type="entry name" value="Cupredoxins"/>
    <property type="match status" value="1"/>
</dbReference>
<keyword evidence="5" id="KW-0539">Nucleus</keyword>
<evidence type="ECO:0000256" key="9">
    <source>
        <dbReference type="ARBA" id="ARBA00093588"/>
    </source>
</evidence>
<protein>
    <recommendedName>
        <fullName evidence="10">Protein-arginine deiminase</fullName>
        <ecNumber evidence="10">3.5.3.15</ecNumber>
    </recommendedName>
</protein>
<evidence type="ECO:0000256" key="4">
    <source>
        <dbReference type="ARBA" id="ARBA00022553"/>
    </source>
</evidence>
<evidence type="ECO:0000256" key="11">
    <source>
        <dbReference type="SAM" id="SignalP"/>
    </source>
</evidence>
<dbReference type="InterPro" id="IPR013733">
    <property type="entry name" value="Prot_Arg_deaminase_cen_dom"/>
</dbReference>
<dbReference type="GO" id="GO:0007010">
    <property type="term" value="P:cytoskeleton organization"/>
    <property type="evidence" value="ECO:0007669"/>
    <property type="project" value="Ensembl"/>
</dbReference>
<dbReference type="GO" id="GO:0140095">
    <property type="term" value="C:cytoplasmic lattice"/>
    <property type="evidence" value="ECO:0007669"/>
    <property type="project" value="Ensembl"/>
</dbReference>
<feature type="chain" id="PRO_5034057351" description="Protein-arginine deiminase" evidence="11">
    <location>
        <begin position="18"/>
        <end position="691"/>
    </location>
</feature>
<reference evidence="15" key="2">
    <citation type="submission" date="2025-08" db="UniProtKB">
        <authorList>
            <consortium name="Ensembl"/>
        </authorList>
    </citation>
    <scope>IDENTIFICATION</scope>
</reference>
<dbReference type="GO" id="GO:0015631">
    <property type="term" value="F:tubulin binding"/>
    <property type="evidence" value="ECO:0007669"/>
    <property type="project" value="Ensembl"/>
</dbReference>
<keyword evidence="10" id="KW-0378">Hydrolase</keyword>
<comment type="function">
    <text evidence="10">Catalyzes the deimination of arginine residues of proteins.</text>
</comment>
<keyword evidence="3 10" id="KW-0963">Cytoplasm</keyword>
<dbReference type="PANTHER" id="PTHR10837:SF4">
    <property type="entry name" value="PROTEIN-ARGININE DEIMINASE TYPE-6"/>
    <property type="match status" value="1"/>
</dbReference>
<dbReference type="GO" id="GO:0042802">
    <property type="term" value="F:identical protein binding"/>
    <property type="evidence" value="ECO:0007669"/>
    <property type="project" value="Ensembl"/>
</dbReference>
<evidence type="ECO:0000313" key="16">
    <source>
        <dbReference type="Proteomes" id="UP000694399"/>
    </source>
</evidence>
<evidence type="ECO:0000259" key="13">
    <source>
        <dbReference type="Pfam" id="PF08526"/>
    </source>
</evidence>
<sequence length="691" mass="77597">MSFQSLVHLSLDGPVHALCVLGVDICLDLSGCAPEKCKSFTIRGSPGVLVDIHNTSPLMTKEETATTRWPLSDPMDVLVNMISPSSAPDGDKVLVSYYLPDEEVPVATAVLCLTGIVVSLDVDIYRSGQVEVASDKQAKKNWVWGPSGWGAILLVNCSPTDKGQSMDKKTTRVFFPEEIKSLSQMTLNVQGPSCTLKKYRLVLHTSKEEAEKARVYRPQKDSSSTFEVLLGPGQHTYAFAPLENHLKETFYVEAVEFPSADFSGLISYSVSLVQESPDPSIPETLVYKDTVVFRVAPCVFIPSTQMPLEVYLCRELQVEGFVNTMMELSEKSNSQVASVYEDPNRLGRWLQDEMAFCYTQAPHKTLSFVLDTPRALTLEDFPMKYSLSPGVGYVIQCTQDHRVASMDSIGNLMVSPPVKVGGKEYPLGRILIGSCFYPSKEGRDMSKALRDFLYAQRVQAPVELFSDWLMVGHVDEFMCFIPTQDKSEGEKGFRLLLASPSSCYRLFEEKQREGYGDVTLFEEVRGDQLLSNGREANTIHQLLADENMRKQNEYVEKCINLNRDIVKKELGLAERDIIDIPQLFCLEQLTNVPSDQQTGKFYARPYFPDLLQMMVMGKNLGIPKPFGPQIKGTCCLEKKICQLLEPLGFRCTFIDDFDCYLTEVGDFCACANIRRVPFAFKWWRMVPEPQA</sequence>
<evidence type="ECO:0000259" key="14">
    <source>
        <dbReference type="Pfam" id="PF08527"/>
    </source>
</evidence>
<evidence type="ECO:0000256" key="10">
    <source>
        <dbReference type="PIRNR" id="PIRNR001247"/>
    </source>
</evidence>
<evidence type="ECO:0000313" key="15">
    <source>
        <dbReference type="Ensembl" id="ENSPLOP00000022351.1"/>
    </source>
</evidence>
<comment type="cofactor">
    <cofactor evidence="10">
        <name>Ca(2+)</name>
        <dbReference type="ChEBI" id="CHEBI:29108"/>
    </cofactor>
</comment>
<dbReference type="InterPro" id="IPR036556">
    <property type="entry name" value="PAD_central_sf"/>
</dbReference>
<dbReference type="InterPro" id="IPR038685">
    <property type="entry name" value="PAD_N_sf"/>
</dbReference>
<dbReference type="InterPro" id="IPR004303">
    <property type="entry name" value="PAD"/>
</dbReference>
<comment type="subunit">
    <text evidence="9">Homodimers. Associates with alpha-tubulin.</text>
</comment>
<evidence type="ECO:0000256" key="3">
    <source>
        <dbReference type="ARBA" id="ARBA00022490"/>
    </source>
</evidence>
<reference evidence="15" key="1">
    <citation type="journal article" date="2019" name="bioRxiv">
        <title>Long live the king: chromosome-level assembly of the lion (Panthera leo) using linked-read, Hi-C, and long read data.</title>
        <authorList>
            <person name="Armstrong E.E."/>
            <person name="Taylor R.W."/>
            <person name="Miller D.E."/>
            <person name="Kaelin C."/>
            <person name="Barsh G."/>
            <person name="Hadly E.A."/>
            <person name="Petrov D."/>
        </authorList>
    </citation>
    <scope>NUCLEOTIDE SEQUENCE [LARGE SCALE GENOMIC DNA]</scope>
</reference>
<dbReference type="GO" id="GO:0044725">
    <property type="term" value="P:epigenetic programming in the zygotic pronuclei"/>
    <property type="evidence" value="ECO:0007669"/>
    <property type="project" value="Ensembl"/>
</dbReference>
<gene>
    <name evidence="15" type="primary">PADI6</name>
</gene>
<dbReference type="GO" id="GO:0040016">
    <property type="term" value="P:embryonic cleavage"/>
    <property type="evidence" value="ECO:0007669"/>
    <property type="project" value="Ensembl"/>
</dbReference>
<proteinExistence type="inferred from homology"/>
<dbReference type="GO" id="GO:0060473">
    <property type="term" value="C:cortical granule"/>
    <property type="evidence" value="ECO:0007669"/>
    <property type="project" value="UniProtKB-SubCell"/>
</dbReference>
<comment type="catalytic activity">
    <reaction evidence="10">
        <text>L-arginyl-[protein] + H2O = L-citrullyl-[protein] + NH4(+)</text>
        <dbReference type="Rhea" id="RHEA:18089"/>
        <dbReference type="Rhea" id="RHEA-COMP:10532"/>
        <dbReference type="Rhea" id="RHEA-COMP:10588"/>
        <dbReference type="ChEBI" id="CHEBI:15377"/>
        <dbReference type="ChEBI" id="CHEBI:28938"/>
        <dbReference type="ChEBI" id="CHEBI:29965"/>
        <dbReference type="ChEBI" id="CHEBI:83397"/>
        <dbReference type="EC" id="3.5.3.15"/>
    </reaction>
</comment>
<evidence type="ECO:0000259" key="12">
    <source>
        <dbReference type="Pfam" id="PF03068"/>
    </source>
</evidence>
<dbReference type="SUPFAM" id="SSF55909">
    <property type="entry name" value="Pentein"/>
    <property type="match status" value="1"/>
</dbReference>
<dbReference type="Ensembl" id="ENSPLOT00000024680.1">
    <property type="protein sequence ID" value="ENSPLOP00000022351.1"/>
    <property type="gene ID" value="ENSPLOG00000016269.1"/>
</dbReference>
<dbReference type="Gene3D" id="3.75.10.10">
    <property type="entry name" value="L-arginine/glycine Amidinotransferase, Chain A"/>
    <property type="match status" value="1"/>
</dbReference>
<reference evidence="15" key="3">
    <citation type="submission" date="2025-09" db="UniProtKB">
        <authorList>
            <consortium name="Ensembl"/>
        </authorList>
    </citation>
    <scope>IDENTIFICATION</scope>
</reference>
<keyword evidence="11" id="KW-0732">Signal</keyword>
<evidence type="ECO:0000256" key="5">
    <source>
        <dbReference type="ARBA" id="ARBA00023242"/>
    </source>
</evidence>
<evidence type="ECO:0000256" key="1">
    <source>
        <dbReference type="ARBA" id="ARBA00004123"/>
    </source>
</evidence>
<keyword evidence="16" id="KW-1185">Reference proteome</keyword>